<reference evidence="2 3" key="1">
    <citation type="submission" date="2021-06" db="EMBL/GenBank/DDBJ databases">
        <title>Caerostris darwini draft genome.</title>
        <authorList>
            <person name="Kono N."/>
            <person name="Arakawa K."/>
        </authorList>
    </citation>
    <scope>NUCLEOTIDE SEQUENCE [LARGE SCALE GENOMIC DNA]</scope>
</reference>
<dbReference type="GO" id="GO:0090730">
    <property type="term" value="C:Las1 complex"/>
    <property type="evidence" value="ECO:0007669"/>
    <property type="project" value="InterPro"/>
</dbReference>
<dbReference type="GO" id="GO:0030687">
    <property type="term" value="C:preribosome, large subunit precursor"/>
    <property type="evidence" value="ECO:0007669"/>
    <property type="project" value="TreeGrafter"/>
</dbReference>
<protein>
    <submittedName>
        <fullName evidence="2">Ribosomal biogenesis protein LAS1L</fullName>
    </submittedName>
</protein>
<dbReference type="AlphaFoldDB" id="A0AAV4VUY4"/>
<dbReference type="InterPro" id="IPR007174">
    <property type="entry name" value="Las1"/>
</dbReference>
<dbReference type="GO" id="GO:0004519">
    <property type="term" value="F:endonuclease activity"/>
    <property type="evidence" value="ECO:0007669"/>
    <property type="project" value="InterPro"/>
</dbReference>
<comment type="caution">
    <text evidence="2">The sequence shown here is derived from an EMBL/GenBank/DDBJ whole genome shotgun (WGS) entry which is preliminary data.</text>
</comment>
<evidence type="ECO:0000313" key="2">
    <source>
        <dbReference type="EMBL" id="GIY73670.1"/>
    </source>
</evidence>
<dbReference type="EMBL" id="BPLQ01013634">
    <property type="protein sequence ID" value="GIY73670.1"/>
    <property type="molecule type" value="Genomic_DNA"/>
</dbReference>
<dbReference type="Proteomes" id="UP001054837">
    <property type="component" value="Unassembled WGS sequence"/>
</dbReference>
<feature type="compositionally biased region" description="Acidic residues" evidence="1">
    <location>
        <begin position="498"/>
        <end position="510"/>
    </location>
</feature>
<dbReference type="Pfam" id="PF04031">
    <property type="entry name" value="Las1"/>
    <property type="match status" value="1"/>
</dbReference>
<dbReference type="GO" id="GO:0000460">
    <property type="term" value="P:maturation of 5.8S rRNA"/>
    <property type="evidence" value="ECO:0007669"/>
    <property type="project" value="TreeGrafter"/>
</dbReference>
<feature type="region of interest" description="Disordered" evidence="1">
    <location>
        <begin position="491"/>
        <end position="510"/>
    </location>
</feature>
<evidence type="ECO:0000313" key="3">
    <source>
        <dbReference type="Proteomes" id="UP001054837"/>
    </source>
</evidence>
<organism evidence="2 3">
    <name type="scientific">Caerostris darwini</name>
    <dbReference type="NCBI Taxonomy" id="1538125"/>
    <lineage>
        <taxon>Eukaryota</taxon>
        <taxon>Metazoa</taxon>
        <taxon>Ecdysozoa</taxon>
        <taxon>Arthropoda</taxon>
        <taxon>Chelicerata</taxon>
        <taxon>Arachnida</taxon>
        <taxon>Araneae</taxon>
        <taxon>Araneomorphae</taxon>
        <taxon>Entelegynae</taxon>
        <taxon>Araneoidea</taxon>
        <taxon>Araneidae</taxon>
        <taxon>Caerostris</taxon>
    </lineage>
</organism>
<keyword evidence="3" id="KW-1185">Reference proteome</keyword>
<proteinExistence type="predicted"/>
<evidence type="ECO:0000256" key="1">
    <source>
        <dbReference type="SAM" id="MobiDB-lite"/>
    </source>
</evidence>
<dbReference type="GO" id="GO:0000470">
    <property type="term" value="P:maturation of LSU-rRNA"/>
    <property type="evidence" value="ECO:0007669"/>
    <property type="project" value="TreeGrafter"/>
</dbReference>
<name>A0AAV4VUY4_9ARAC</name>
<gene>
    <name evidence="2" type="primary">Las1l</name>
    <name evidence="2" type="ORF">CDAR_463931</name>
</gene>
<dbReference type="PANTHER" id="PTHR15002:SF0">
    <property type="entry name" value="RIBOSOMAL BIOGENESIS PROTEIN LAS1L"/>
    <property type="match status" value="1"/>
</dbReference>
<sequence length="526" mass="61120">MESNLPEPKSHATVVPWRTRDEFINVYEKLYSTKLEDKRWAIDTIHIWESRCHAGLPTAIEATYCLVRAVIQDTLFNENLTFMIEKDLVSMYAVGLIRFVNLRTEHLQNASFKLRISDLAEKIDIPQWIVNLRHTATHSSFPPLDHLRFGAVKALKYLEDNFWKTDAGHMKQLRNLRTNFEQEVLELFDQYKTVQFQWIQNHDPEMSSKFGKDLKEITKKMNYMTNTVLKRIEFISIITRLSVFTATEILKIIGDPNDPFLIEEEEITLPVKLEKFWLPLIRFIHRKGELIRFLVELLGKNGERHIFCQKFVIGLTRIIMFDSSTLAATKTFFSNNPLMTSSYSWSKIIYACAMGVNKYSMELAKQIAETKINDAHKYTELFVLMAMKTGHFIPPEIKQMNAEQAFSKQLKDVKDGIVFTLEDTLNDVEELKAKNKGLNSLKNSIRLYTGPLDFSQIPIGTVLNPIVPKEDQNKEDISLVEIRPSPQDQCIFGGESSSSEEDMEFTEDDEWENFVIPEDFDIVYRK</sequence>
<accession>A0AAV4VUY4</accession>
<dbReference type="PANTHER" id="PTHR15002">
    <property type="entry name" value="RIBOSOMAL BIOGENESIS PROTEIN LAS1L"/>
    <property type="match status" value="1"/>
</dbReference>